<gene>
    <name evidence="4" type="ORF">PLOB_00007304</name>
</gene>
<feature type="signal peptide" evidence="2">
    <location>
        <begin position="1"/>
        <end position="18"/>
    </location>
</feature>
<comment type="cofactor">
    <cofactor evidence="1">
        <name>Zn(2+)</name>
        <dbReference type="ChEBI" id="CHEBI:29105"/>
    </cofactor>
    <text evidence="1">Binds 1 zinc ion per subunit.</text>
</comment>
<dbReference type="Gene3D" id="2.60.40.200">
    <property type="entry name" value="Superoxide dismutase, copper/zinc binding domain"/>
    <property type="match status" value="2"/>
</dbReference>
<dbReference type="PROSITE" id="PS00332">
    <property type="entry name" value="SOD_CU_ZN_2"/>
    <property type="match status" value="1"/>
</dbReference>
<evidence type="ECO:0000256" key="1">
    <source>
        <dbReference type="RuleBase" id="RU000393"/>
    </source>
</evidence>
<comment type="catalytic activity">
    <reaction evidence="1">
        <text>2 superoxide + 2 H(+) = H2O2 + O2</text>
        <dbReference type="Rhea" id="RHEA:20696"/>
        <dbReference type="ChEBI" id="CHEBI:15378"/>
        <dbReference type="ChEBI" id="CHEBI:15379"/>
        <dbReference type="ChEBI" id="CHEBI:16240"/>
        <dbReference type="ChEBI" id="CHEBI:18421"/>
        <dbReference type="EC" id="1.15.1.1"/>
    </reaction>
</comment>
<feature type="chain" id="PRO_5045076057" description="Superoxide dismutase [Cu-Zn]" evidence="2">
    <location>
        <begin position="19"/>
        <end position="407"/>
    </location>
</feature>
<evidence type="ECO:0000313" key="4">
    <source>
        <dbReference type="EMBL" id="CAH3165746.1"/>
    </source>
</evidence>
<protein>
    <recommendedName>
        <fullName evidence="1">Superoxide dismutase [Cu-Zn]</fullName>
        <ecNumber evidence="1">1.15.1.1</ecNumber>
    </recommendedName>
</protein>
<proteinExistence type="inferred from homology"/>
<keyword evidence="1" id="KW-0479">Metal-binding</keyword>
<keyword evidence="1" id="KW-0186">Copper</keyword>
<feature type="domain" description="Superoxide dismutase copper/zinc binding" evidence="3">
    <location>
        <begin position="50"/>
        <end position="188"/>
    </location>
</feature>
<evidence type="ECO:0000259" key="3">
    <source>
        <dbReference type="Pfam" id="PF00080"/>
    </source>
</evidence>
<dbReference type="CDD" id="cd00305">
    <property type="entry name" value="Cu-Zn_Superoxide_Dismutase"/>
    <property type="match status" value="2"/>
</dbReference>
<keyword evidence="2" id="KW-0732">Signal</keyword>
<keyword evidence="1" id="KW-0862">Zinc</keyword>
<comment type="caution">
    <text evidence="4">The sequence shown here is derived from an EMBL/GenBank/DDBJ whole genome shotgun (WGS) entry which is preliminary data.</text>
</comment>
<dbReference type="PANTHER" id="PTHR10003">
    <property type="entry name" value="SUPEROXIDE DISMUTASE CU-ZN -RELATED"/>
    <property type="match status" value="1"/>
</dbReference>
<organism evidence="4 5">
    <name type="scientific">Porites lobata</name>
    <dbReference type="NCBI Taxonomy" id="104759"/>
    <lineage>
        <taxon>Eukaryota</taxon>
        <taxon>Metazoa</taxon>
        <taxon>Cnidaria</taxon>
        <taxon>Anthozoa</taxon>
        <taxon>Hexacorallia</taxon>
        <taxon>Scleractinia</taxon>
        <taxon>Fungiina</taxon>
        <taxon>Poritidae</taxon>
        <taxon>Porites</taxon>
    </lineage>
</organism>
<keyword evidence="5" id="KW-1185">Reference proteome</keyword>
<comment type="similarity">
    <text evidence="1">Belongs to the Cu-Zn superoxide dismutase family.</text>
</comment>
<feature type="domain" description="Superoxide dismutase copper/zinc binding" evidence="3">
    <location>
        <begin position="251"/>
        <end position="390"/>
    </location>
</feature>
<dbReference type="InterPro" id="IPR036423">
    <property type="entry name" value="SOD-like_Cu/Zn_dom_sf"/>
</dbReference>
<reference evidence="4 5" key="1">
    <citation type="submission" date="2022-05" db="EMBL/GenBank/DDBJ databases">
        <authorList>
            <consortium name="Genoscope - CEA"/>
            <person name="William W."/>
        </authorList>
    </citation>
    <scope>NUCLEOTIDE SEQUENCE [LARGE SCALE GENOMIC DNA]</scope>
</reference>
<comment type="function">
    <text evidence="1">Destroys radicals which are normally produced within the cells and which are toxic to biological systems.</text>
</comment>
<dbReference type="EC" id="1.15.1.1" evidence="1"/>
<keyword evidence="1" id="KW-0560">Oxidoreductase</keyword>
<dbReference type="Pfam" id="PF00080">
    <property type="entry name" value="Sod_Cu"/>
    <property type="match status" value="2"/>
</dbReference>
<dbReference type="InterPro" id="IPR001424">
    <property type="entry name" value="SOD_Cu_Zn_dom"/>
</dbReference>
<sequence length="407" mass="43938">MNVMMLWVFCGLLALTEAQEICYNRDGATVIAVSLIRPNTKPPPGTETPIKGTIKMIQNYGRPTSMLLQITGLPPNTPHGFHIHEFGDTVTDGCQSTGGHYNPFNHTHGSLTDQVRHVGDLGNLYTDEDGRIDDEVEDNVVSLFGPYSVIGRAFVIHQKIDDLGQGEGAAKAGSLKTGNAGARLGCGILVFTAYDQTLSCFRYNMQLLLLCASLTVTAARYEETMWHVVMATAVSAIMPNTKPPPGTETPVVGTVWMKQIYGQKTFFAVEMSGLPPNSNHGFHIHEFGDIITDGCQSTGGHYNPFHHTHGAPTDAIRHIGDLGNLFSDVNGRISKQFMDEKVSLFGPFSVIGRAFVIHQKRDDLGRGTGPARKESLITGNAGARLGCGVICHAACNISPPGCALYNN</sequence>
<evidence type="ECO:0000313" key="5">
    <source>
        <dbReference type="Proteomes" id="UP001159405"/>
    </source>
</evidence>
<dbReference type="Proteomes" id="UP001159405">
    <property type="component" value="Unassembled WGS sequence"/>
</dbReference>
<dbReference type="PRINTS" id="PR00068">
    <property type="entry name" value="CUZNDISMTASE"/>
</dbReference>
<dbReference type="InterPro" id="IPR024134">
    <property type="entry name" value="SOD_Cu/Zn_/chaperone"/>
</dbReference>
<dbReference type="InterPro" id="IPR018152">
    <property type="entry name" value="SOD_Cu/Zn_BS"/>
</dbReference>
<name>A0ABN8QK82_9CNID</name>
<accession>A0ABN8QK82</accession>
<dbReference type="EMBL" id="CALNXK010000134">
    <property type="protein sequence ID" value="CAH3165746.1"/>
    <property type="molecule type" value="Genomic_DNA"/>
</dbReference>
<comment type="cofactor">
    <cofactor evidence="1">
        <name>Cu cation</name>
        <dbReference type="ChEBI" id="CHEBI:23378"/>
    </cofactor>
    <text evidence="1">Binds 1 copper ion per subunit.</text>
</comment>
<evidence type="ECO:0000256" key="2">
    <source>
        <dbReference type="SAM" id="SignalP"/>
    </source>
</evidence>
<dbReference type="SUPFAM" id="SSF49329">
    <property type="entry name" value="Cu,Zn superoxide dismutase-like"/>
    <property type="match status" value="2"/>
</dbReference>